<evidence type="ECO:0000259" key="6">
    <source>
        <dbReference type="PROSITE" id="PS50862"/>
    </source>
</evidence>
<dbReference type="EMBL" id="LCHL01000025">
    <property type="protein sequence ID" value="KKT32393.1"/>
    <property type="molecule type" value="Genomic_DNA"/>
</dbReference>
<dbReference type="PANTHER" id="PTHR22594:SF5">
    <property type="entry name" value="ASPARTATE--TRNA LIGASE, MITOCHONDRIAL"/>
    <property type="match status" value="1"/>
</dbReference>
<keyword evidence="4" id="KW-0648">Protein biosynthesis</keyword>
<dbReference type="InterPro" id="IPR002312">
    <property type="entry name" value="Asp/Asn-tRNA-synth_IIb"/>
</dbReference>
<dbReference type="AlphaFoldDB" id="A0A0G1GDG6"/>
<evidence type="ECO:0000256" key="1">
    <source>
        <dbReference type="ARBA" id="ARBA00022598"/>
    </source>
</evidence>
<dbReference type="InterPro" id="IPR045864">
    <property type="entry name" value="aa-tRNA-synth_II/BPL/LPL"/>
</dbReference>
<comment type="caution">
    <text evidence="7">The sequence shown here is derived from an EMBL/GenBank/DDBJ whole genome shotgun (WGS) entry which is preliminary data.</text>
</comment>
<proteinExistence type="predicted"/>
<dbReference type="CDD" id="cd04317">
    <property type="entry name" value="EcAspRS_like_N"/>
    <property type="match status" value="1"/>
</dbReference>
<dbReference type="Gene3D" id="3.30.930.10">
    <property type="entry name" value="Bira Bifunctional Protein, Domain 2"/>
    <property type="match status" value="1"/>
</dbReference>
<dbReference type="SUPFAM" id="SSF50249">
    <property type="entry name" value="Nucleic acid-binding proteins"/>
    <property type="match status" value="1"/>
</dbReference>
<organism evidence="7 8">
    <name type="scientific">Candidatus Woesebacteria bacterium GW2011_GWB1_44_11b</name>
    <dbReference type="NCBI Taxonomy" id="1618580"/>
    <lineage>
        <taxon>Bacteria</taxon>
        <taxon>Candidatus Woeseibacteriota</taxon>
    </lineage>
</organism>
<evidence type="ECO:0000256" key="2">
    <source>
        <dbReference type="ARBA" id="ARBA00022741"/>
    </source>
</evidence>
<dbReference type="GO" id="GO:0004815">
    <property type="term" value="F:aspartate-tRNA ligase activity"/>
    <property type="evidence" value="ECO:0007669"/>
    <property type="project" value="TreeGrafter"/>
</dbReference>
<dbReference type="GO" id="GO:0006422">
    <property type="term" value="P:aspartyl-tRNA aminoacylation"/>
    <property type="evidence" value="ECO:0007669"/>
    <property type="project" value="TreeGrafter"/>
</dbReference>
<name>A0A0G1GDG6_9BACT</name>
<evidence type="ECO:0000256" key="3">
    <source>
        <dbReference type="ARBA" id="ARBA00022840"/>
    </source>
</evidence>
<dbReference type="PRINTS" id="PR01042">
    <property type="entry name" value="TRNASYNTHASP"/>
</dbReference>
<dbReference type="InterPro" id="IPR006195">
    <property type="entry name" value="aa-tRNA-synth_II"/>
</dbReference>
<dbReference type="Gene3D" id="2.40.50.140">
    <property type="entry name" value="Nucleic acid-binding proteins"/>
    <property type="match status" value="1"/>
</dbReference>
<protein>
    <submittedName>
        <fullName evidence="7">Aspartyl-tRNA synthetase</fullName>
    </submittedName>
</protein>
<dbReference type="GO" id="GO:0005524">
    <property type="term" value="F:ATP binding"/>
    <property type="evidence" value="ECO:0007669"/>
    <property type="project" value="UniProtKB-KW"/>
</dbReference>
<keyword evidence="1" id="KW-0436">Ligase</keyword>
<dbReference type="PATRIC" id="fig|1618580.3.peg.282"/>
<keyword evidence="5 7" id="KW-0030">Aminoacyl-tRNA synthetase</keyword>
<dbReference type="InterPro" id="IPR012340">
    <property type="entry name" value="NA-bd_OB-fold"/>
</dbReference>
<dbReference type="SUPFAM" id="SSF55681">
    <property type="entry name" value="Class II aaRS and biotin synthetases"/>
    <property type="match status" value="1"/>
</dbReference>
<evidence type="ECO:0000256" key="5">
    <source>
        <dbReference type="ARBA" id="ARBA00023146"/>
    </source>
</evidence>
<sequence>MSKKDLKRSLAAESLEKVGKRVLLQGWVQTLRDHGKISFVDFRDESGIIQCVGENLPKLSVESVVEIIGEVKKRPEKLINKELATGKVEVKIESLKILSPAKELPFPLDGQGYEINEELRLRYRYLDLRRPRLQRNIRVRSKYVQAAREYLFSKGFTEIETPILTKSTPEGSRDFVVPSRISPGKFFALPQSPQQYKQLLMTSGFIKYFQIARCLRDEDPRADRGYEHTQIDLEMSFVDREEVMSVFEEMTIYALEKVGAKITKKPFPVITHKEAMEKYGTDKFDLRSQEEKKNGAMSLAWVIDYPFFERDADGNWTFTHNPFSAPLTSQQEKWLVEGTNIEKIRTAQYDLVCNGLEVGGGSIRTNKPEVLKAVFGVMGYKEEKVMEDFGHMIEAFEYGTPPHGGCAQGFERLLMAFLGEDYLREVQAFPQTGRGRTSVMDAPSELEGKQLQELGLKVIEK</sequence>
<dbReference type="GO" id="GO:0003676">
    <property type="term" value="F:nucleic acid binding"/>
    <property type="evidence" value="ECO:0007669"/>
    <property type="project" value="InterPro"/>
</dbReference>
<dbReference type="InterPro" id="IPR047089">
    <property type="entry name" value="Asp-tRNA-ligase_1_N"/>
</dbReference>
<evidence type="ECO:0000313" key="7">
    <source>
        <dbReference type="EMBL" id="KKT32393.1"/>
    </source>
</evidence>
<evidence type="ECO:0000313" key="8">
    <source>
        <dbReference type="Proteomes" id="UP000034192"/>
    </source>
</evidence>
<reference evidence="7 8" key="1">
    <citation type="journal article" date="2015" name="Nature">
        <title>rRNA introns, odd ribosomes, and small enigmatic genomes across a large radiation of phyla.</title>
        <authorList>
            <person name="Brown C.T."/>
            <person name="Hug L.A."/>
            <person name="Thomas B.C."/>
            <person name="Sharon I."/>
            <person name="Castelle C.J."/>
            <person name="Singh A."/>
            <person name="Wilkins M.J."/>
            <person name="Williams K.H."/>
            <person name="Banfield J.F."/>
        </authorList>
    </citation>
    <scope>NUCLEOTIDE SEQUENCE [LARGE SCALE GENOMIC DNA]</scope>
</reference>
<dbReference type="Pfam" id="PF01336">
    <property type="entry name" value="tRNA_anti-codon"/>
    <property type="match status" value="1"/>
</dbReference>
<dbReference type="InterPro" id="IPR047090">
    <property type="entry name" value="AspRS_core"/>
</dbReference>
<evidence type="ECO:0000256" key="4">
    <source>
        <dbReference type="ARBA" id="ARBA00022917"/>
    </source>
</evidence>
<dbReference type="InterPro" id="IPR004364">
    <property type="entry name" value="Aa-tRNA-synt_II"/>
</dbReference>
<dbReference type="InterPro" id="IPR004365">
    <property type="entry name" value="NA-bd_OB_tRNA"/>
</dbReference>
<accession>A0A0G1GDG6</accession>
<keyword evidence="3" id="KW-0067">ATP-binding</keyword>
<dbReference type="Proteomes" id="UP000034192">
    <property type="component" value="Unassembled WGS sequence"/>
</dbReference>
<keyword evidence="2" id="KW-0547">Nucleotide-binding</keyword>
<gene>
    <name evidence="7" type="ORF">UW21_C0025G0004</name>
</gene>
<dbReference type="Pfam" id="PF00152">
    <property type="entry name" value="tRNA-synt_2"/>
    <property type="match status" value="1"/>
</dbReference>
<dbReference type="PROSITE" id="PS50862">
    <property type="entry name" value="AA_TRNA_LIGASE_II"/>
    <property type="match status" value="1"/>
</dbReference>
<dbReference type="PANTHER" id="PTHR22594">
    <property type="entry name" value="ASPARTYL/LYSYL-TRNA SYNTHETASE"/>
    <property type="match status" value="1"/>
</dbReference>
<dbReference type="CDD" id="cd00777">
    <property type="entry name" value="AspRS_core"/>
    <property type="match status" value="1"/>
</dbReference>
<feature type="domain" description="Aminoacyl-transfer RNA synthetases class-II family profile" evidence="6">
    <location>
        <begin position="137"/>
        <end position="430"/>
    </location>
</feature>